<evidence type="ECO:0000256" key="18">
    <source>
        <dbReference type="ARBA" id="ARBA00049534"/>
    </source>
</evidence>
<keyword evidence="10" id="KW-0511">Multifunctional enzyme</keyword>
<dbReference type="InterPro" id="IPR036914">
    <property type="entry name" value="MGS-like_dom_sf"/>
</dbReference>
<dbReference type="Pfam" id="PF00117">
    <property type="entry name" value="GATase"/>
    <property type="match status" value="1"/>
</dbReference>
<dbReference type="NCBIfam" id="TIGR01369">
    <property type="entry name" value="CPSaseII_lrg"/>
    <property type="match status" value="1"/>
</dbReference>
<sequence>MPLSNPPAPLSPVRPVLVRTASNVPKVPAPPVSAPPLKNGDEPSFTLDAVLELSDGTAYRGISFGAEGKSVAGECVFQTGMVGYTESLTDPSYEGQILVLTYPLVGNYGVPARPNAIDALVADFESSRIHIAALVVGSYSDDFSHFLATSSLGAWLKENDVPALFGVDTRALTKRIREKGSMLGKVLARRPDAPPGRVRSLDARSQAPSRASSPPSPPFAWREDYIDIPFSDPNQVNLVAAVSIAAPRVYKPTIDARLHPSGRALRILAIDVGMKYNQIRCFTQRGVEIKVVPWDYDFLAESEPFDGLFLSNGPGDPTMVQATVQRLAKFMEKADKPIFGICLGHQLLALAAGASTSKMKYGNRGHNIPCTDALSGRCYITSQNHGYQVDTASLPAGWKELFRNANDGSNEGIYCETKPFFSVQFHPESTPGPRDTEFLFDVFIQNAVDCAQTNTLTPIVMPGGLKEDNERRSPRVNVSKVIILGSGGLSIGQAGEFDYSGSQAIKALKEEGIYTIMVNPNIATIATSKGLADKVYFLPVTPEFVRKIIMYEKPDGIYVTFGGQTALNVGIKLKDEFEALGVRVLGTPVDTIIMTEDRQLFASAMAEIGEKCAESCTATNQDDAVAAARSIGFPVIVRAAYALGGLGSGFAQNEEQLKALCSKAFATSPQVLVEKSMKGWKEIEYEVVRDCRDNCITVCNMENFDPLGIHTGDSIVVAPSQTLSDSDYNMLRTTAINVIRHLGVVGECNIQYALNPTSQEYCIIEVNARLSRSSALASKATGYPLAFIAAKLGLGIPLNEIKNSVTKVTSACFEPSLDYVVVKIPRWDLKKFSRVSRLLSSSMKSVGEVMSIGRTFEETIQKAIRAIDDQFTGFAKNDFVEDIDEELQNPTDKRIFAISSAFHRGYSVDKIWQMTNIDKWFLTKLHHIFMMEQSVSSCNLSTISPELLRQAKQLGFSDKQLANCLGSTELAVRTLRQESGLAPFVKQIDTVAAEFPAFTNYLYTTYNAVEHDIEFNDCGVMVLGSGVYRIGSSVEFDWCAVRAIRTLRDQGLPTVMVNYNPETVSTDYDEADRLYFENISLETILDIYDAERSRGVILSMGGQTPNNIALPLYRQNVKIYGTSPEMIDMAENRYKFSRLLDEIGVDQPLWKELTSFEEALSFCEKVGYPVLVRPSYVLSGAAMNVVSTGDDLSNYLTQATAVSRDHPVVITKYIEQAKEIEMDAVAKGGKMIMHYISEHVENAGVHSGDATLIHPPQDLDPQTVRQIEEATAKIGNALNVTGPYNIQFIAKDNEIKVIECNLRAARSFPFVSKVTGVDAIEMATKVMLDIPVEPYPELGLPPDYVGVKVPQFSFSRLSGADPVLGVEMASTGEVACFGRDKYEAYLKALISTGIVPPKKNILFSIGSYREKLELLPSVQKLSAAGYNIFATSGTADFLTEHNVPCKYLETLGDDSRAKQKSEYSLTQHLANNLIDMYINLPSKNNYRRPASYTSKGYHTRRMAVDFAIPLITNVKNAKMLAEALVRRLSLDVSSVDSKSSHRTHTFPGLINISTFVPGLAQPDNNDLAVSTEASISAGFTTSVVLPLGASHKIFDRDSLQVARSSVSNSAHCNYALGITATATNAQALDDELQAEVKLLFIPFNLNGTPTPLSTVAAHFASWSVDKPIVADAKGSDLASILLLASLHNRSVHITDILTKDDLLLVSLSKAKQLKVTCDVSVYALFFSQEQYPDSKFLPTVEDQKALWQNLDVIDAFSIGATPYQLTKAAGKQASAWSGVEEALPLLLTAVAEGHLTLDDIRLRLHDNPIHIFGLPDQANTHVEVVVGRSALFGKRNTCWSPLEQTPVTGAIHRVVVHGQTVYLDGASLSSPQGRDISSATIMHPQASTAPVQALVKEEPSSHGLSFRPLAATQALSGPVAHGPSASLLQTHLPHPAFHRRHILSVKQFAHRDIHELFSLANEMRLQVERSGTLDILKGKVLCTMFYEPSTRTSSSFDAAMKRCGGEVVQVAADSSSVLKGETLADTVRTLGCYGDAIVIRHPDVGSAQLAAKFSPVPVINAGDGIGEHPTQALLDVYTIRSELGTVNGRTITLLGDLKNGRTVHSLVTLLSLYSVQLNFVSPASLAMPANVVAAARKAGIPVRQCETLDEVLADTDVLYVTRVQKERFESELEWQQVKDAYRVDHAVLSRAKEEMIVMHPLPRVSEIDPEVDFDSRRAVYFRQMRYGLFIRMALLASVMA</sequence>
<proteinExistence type="inferred from homology"/>
<feature type="compositionally biased region" description="Low complexity" evidence="20">
    <location>
        <begin position="203"/>
        <end position="213"/>
    </location>
</feature>
<comment type="catalytic activity">
    <reaction evidence="18">
        <text>L-glutamine + H2O = L-glutamate + NH4(+)</text>
        <dbReference type="Rhea" id="RHEA:15889"/>
        <dbReference type="ChEBI" id="CHEBI:15377"/>
        <dbReference type="ChEBI" id="CHEBI:28938"/>
        <dbReference type="ChEBI" id="CHEBI:29985"/>
        <dbReference type="ChEBI" id="CHEBI:58359"/>
        <dbReference type="EC" id="3.5.1.2"/>
    </reaction>
</comment>
<dbReference type="InterPro" id="IPR011761">
    <property type="entry name" value="ATP-grasp"/>
</dbReference>
<feature type="domain" description="MGS-like" evidence="22">
    <location>
        <begin position="1393"/>
        <end position="1550"/>
    </location>
</feature>
<dbReference type="InterPro" id="IPR036480">
    <property type="entry name" value="CarbP_synth_ssu_N_sf"/>
</dbReference>
<dbReference type="InterPro" id="IPR036901">
    <property type="entry name" value="Asp/Orn_carbamoylTrfase_sf"/>
</dbReference>
<dbReference type="HAMAP" id="MF_00001">
    <property type="entry name" value="Asp_carb_tr"/>
    <property type="match status" value="1"/>
</dbReference>
<dbReference type="Gene3D" id="3.30.470.20">
    <property type="entry name" value="ATP-grasp fold, B domain"/>
    <property type="match status" value="2"/>
</dbReference>
<evidence type="ECO:0000256" key="17">
    <source>
        <dbReference type="ARBA" id="ARBA00048859"/>
    </source>
</evidence>
<dbReference type="Pfam" id="PF02729">
    <property type="entry name" value="OTCace_N"/>
    <property type="match status" value="1"/>
</dbReference>
<comment type="similarity">
    <text evidence="13">In the N-terminal section; belongs to the CarA family.</text>
</comment>
<dbReference type="CDD" id="cd01423">
    <property type="entry name" value="MGS_CPS_I_III"/>
    <property type="match status" value="1"/>
</dbReference>
<dbReference type="InterPro" id="IPR002474">
    <property type="entry name" value="CarbamoylP_synth_ssu_N"/>
</dbReference>
<comment type="pathway">
    <text evidence="2">Pyrimidine metabolism; UMP biosynthesis via de novo pathway; (S)-dihydroorotate from bicarbonate: step 2/3.</text>
</comment>
<dbReference type="Proteomes" id="UP001556367">
    <property type="component" value="Unassembled WGS sequence"/>
</dbReference>
<evidence type="ECO:0000256" key="9">
    <source>
        <dbReference type="ARBA" id="ARBA00022975"/>
    </source>
</evidence>
<dbReference type="Gene3D" id="1.10.1030.10">
    <property type="entry name" value="Carbamoyl-phosphate synthetase, large subunit oligomerisation domain"/>
    <property type="match status" value="1"/>
</dbReference>
<dbReference type="InterPro" id="IPR005479">
    <property type="entry name" value="CPAse_ATP-bd"/>
</dbReference>
<dbReference type="SUPFAM" id="SSF52335">
    <property type="entry name" value="Methylglyoxal synthase-like"/>
    <property type="match status" value="1"/>
</dbReference>
<dbReference type="PRINTS" id="PR00101">
    <property type="entry name" value="ATCASE"/>
</dbReference>
<dbReference type="InterPro" id="IPR005480">
    <property type="entry name" value="CPSase_lsu_oligo"/>
</dbReference>
<dbReference type="SMART" id="SM01096">
    <property type="entry name" value="CPSase_L_D3"/>
    <property type="match status" value="1"/>
</dbReference>
<evidence type="ECO:0000256" key="2">
    <source>
        <dbReference type="ARBA" id="ARBA00004852"/>
    </source>
</evidence>
<dbReference type="SUPFAM" id="SSF48108">
    <property type="entry name" value="Carbamoyl phosphate synthetase, large subunit connection domain"/>
    <property type="match status" value="1"/>
</dbReference>
<feature type="region of interest" description="Disordered" evidence="20">
    <location>
        <begin position="187"/>
        <end position="218"/>
    </location>
</feature>
<comment type="similarity">
    <text evidence="12">In the C-terminal section; belongs to the aspartate/ornithine carbamoyltransferase superfamily. ATCase family.</text>
</comment>
<keyword evidence="8 19" id="KW-0067">ATP-binding</keyword>
<evidence type="ECO:0008006" key="25">
    <source>
        <dbReference type="Google" id="ProtNLM"/>
    </source>
</evidence>
<feature type="domain" description="ATP-grasp" evidence="21">
    <location>
        <begin position="1137"/>
        <end position="1328"/>
    </location>
</feature>
<dbReference type="PRINTS" id="PR00098">
    <property type="entry name" value="CPSASE"/>
</dbReference>
<keyword evidence="5" id="KW-0677">Repeat</keyword>
<dbReference type="CDD" id="cd01744">
    <property type="entry name" value="GATase1_CPSase"/>
    <property type="match status" value="1"/>
</dbReference>
<dbReference type="InterPro" id="IPR006130">
    <property type="entry name" value="Asp/Orn_carbamoylTrfase"/>
</dbReference>
<protein>
    <recommendedName>
        <fullName evidence="25">Aspartate carbamoyltransferase</fullName>
    </recommendedName>
</protein>
<dbReference type="SMART" id="SM01097">
    <property type="entry name" value="CPSase_sm_chain"/>
    <property type="match status" value="1"/>
</dbReference>
<gene>
    <name evidence="23" type="ORF">HGRIS_010809</name>
</gene>
<evidence type="ECO:0000256" key="12">
    <source>
        <dbReference type="ARBA" id="ARBA00043979"/>
    </source>
</evidence>
<dbReference type="InterPro" id="IPR029062">
    <property type="entry name" value="Class_I_gatase-like"/>
</dbReference>
<keyword evidence="3" id="KW-0436">Ligase</keyword>
<keyword evidence="6 19" id="KW-0547">Nucleotide-binding</keyword>
<dbReference type="Pfam" id="PF02142">
    <property type="entry name" value="MGS"/>
    <property type="match status" value="1"/>
</dbReference>
<evidence type="ECO:0000256" key="15">
    <source>
        <dbReference type="ARBA" id="ARBA00047359"/>
    </source>
</evidence>
<evidence type="ECO:0000256" key="20">
    <source>
        <dbReference type="SAM" id="MobiDB-lite"/>
    </source>
</evidence>
<dbReference type="PANTHER" id="PTHR11405">
    <property type="entry name" value="CARBAMOYLTRANSFERASE FAMILY MEMBER"/>
    <property type="match status" value="1"/>
</dbReference>
<dbReference type="Gene3D" id="3.40.50.880">
    <property type="match status" value="1"/>
</dbReference>
<evidence type="ECO:0000256" key="7">
    <source>
        <dbReference type="ARBA" id="ARBA00022801"/>
    </source>
</evidence>
<dbReference type="PRINTS" id="PR00100">
    <property type="entry name" value="AOTCASE"/>
</dbReference>
<evidence type="ECO:0000256" key="3">
    <source>
        <dbReference type="ARBA" id="ARBA00022598"/>
    </source>
</evidence>
<dbReference type="PANTHER" id="PTHR11405:SF5">
    <property type="entry name" value="CAD PROTEIN"/>
    <property type="match status" value="1"/>
</dbReference>
<evidence type="ECO:0000256" key="16">
    <source>
        <dbReference type="ARBA" id="ARBA00048816"/>
    </source>
</evidence>
<dbReference type="EMBL" id="JASNQZ010000014">
    <property type="protein sequence ID" value="KAL0948201.1"/>
    <property type="molecule type" value="Genomic_DNA"/>
</dbReference>
<comment type="catalytic activity">
    <reaction evidence="15">
        <text>hydrogencarbonate + NH4(+) + 2 ATP = carbamoyl phosphate + 2 ADP + phosphate + 2 H(+)</text>
        <dbReference type="Rhea" id="RHEA:18029"/>
        <dbReference type="ChEBI" id="CHEBI:15378"/>
        <dbReference type="ChEBI" id="CHEBI:17544"/>
        <dbReference type="ChEBI" id="CHEBI:28938"/>
        <dbReference type="ChEBI" id="CHEBI:30616"/>
        <dbReference type="ChEBI" id="CHEBI:43474"/>
        <dbReference type="ChEBI" id="CHEBI:58228"/>
        <dbReference type="ChEBI" id="CHEBI:456216"/>
        <dbReference type="EC" id="6.3.4.16"/>
    </reaction>
</comment>
<dbReference type="InterPro" id="IPR016185">
    <property type="entry name" value="PreATP-grasp_dom_sf"/>
</dbReference>
<comment type="caution">
    <text evidence="23">The sequence shown here is derived from an EMBL/GenBank/DDBJ whole genome shotgun (WGS) entry which is preliminary data.</text>
</comment>
<dbReference type="InterPro" id="IPR002082">
    <property type="entry name" value="Asp_carbamoyltransf"/>
</dbReference>
<dbReference type="Pfam" id="PF02787">
    <property type="entry name" value="CPSase_L_D3"/>
    <property type="match status" value="1"/>
</dbReference>
<evidence type="ECO:0000256" key="8">
    <source>
        <dbReference type="ARBA" id="ARBA00022840"/>
    </source>
</evidence>
<dbReference type="PROSITE" id="PS51273">
    <property type="entry name" value="GATASE_TYPE_1"/>
    <property type="match status" value="1"/>
</dbReference>
<dbReference type="NCBIfam" id="NF009475">
    <property type="entry name" value="PRK12838.1"/>
    <property type="match status" value="1"/>
</dbReference>
<dbReference type="InterPro" id="IPR006274">
    <property type="entry name" value="CarbamoylP_synth_ssu"/>
</dbReference>
<dbReference type="NCBIfam" id="NF009455">
    <property type="entry name" value="PRK12815.1"/>
    <property type="match status" value="1"/>
</dbReference>
<name>A0ABR3IY10_9AGAR</name>
<evidence type="ECO:0000256" key="14">
    <source>
        <dbReference type="ARBA" id="ARBA00043998"/>
    </source>
</evidence>
<evidence type="ECO:0000256" key="5">
    <source>
        <dbReference type="ARBA" id="ARBA00022737"/>
    </source>
</evidence>
<dbReference type="InterPro" id="IPR006275">
    <property type="entry name" value="CPSase_lsu"/>
</dbReference>
<dbReference type="PROSITE" id="PS00867">
    <property type="entry name" value="CPSASE_2"/>
    <property type="match status" value="2"/>
</dbReference>
<keyword evidence="4" id="KW-0808">Transferase</keyword>
<dbReference type="Pfam" id="PF25596">
    <property type="entry name" value="CPSase_L_D1"/>
    <property type="match status" value="2"/>
</dbReference>
<dbReference type="SUPFAM" id="SSF53671">
    <property type="entry name" value="Aspartate/ornithine carbamoyltransferase"/>
    <property type="match status" value="1"/>
</dbReference>
<dbReference type="NCBIfam" id="NF003671">
    <property type="entry name" value="PRK05294.1"/>
    <property type="match status" value="1"/>
</dbReference>
<keyword evidence="7" id="KW-0378">Hydrolase</keyword>
<dbReference type="PRINTS" id="PR00099">
    <property type="entry name" value="CPSGATASE"/>
</dbReference>
<dbReference type="InterPro" id="IPR006131">
    <property type="entry name" value="Asp_carbamoyltransf_Asp/Orn-bd"/>
</dbReference>
<dbReference type="InterPro" id="IPR013815">
    <property type="entry name" value="ATP_grasp_subdomain_1"/>
</dbReference>
<dbReference type="Pfam" id="PF02786">
    <property type="entry name" value="CPSase_L_D2"/>
    <property type="match status" value="2"/>
</dbReference>
<dbReference type="Gene3D" id="3.20.20.140">
    <property type="entry name" value="Metal-dependent hydrolases"/>
    <property type="match status" value="1"/>
</dbReference>
<dbReference type="SUPFAM" id="SSF56059">
    <property type="entry name" value="Glutathione synthetase ATP-binding domain-like"/>
    <property type="match status" value="2"/>
</dbReference>
<comment type="catalytic activity">
    <reaction evidence="16">
        <text>hydrogencarbonate + L-glutamine + 2 ATP + H2O = carbamoyl phosphate + L-glutamate + 2 ADP + phosphate + 2 H(+)</text>
        <dbReference type="Rhea" id="RHEA:18633"/>
        <dbReference type="ChEBI" id="CHEBI:15377"/>
        <dbReference type="ChEBI" id="CHEBI:15378"/>
        <dbReference type="ChEBI" id="CHEBI:17544"/>
        <dbReference type="ChEBI" id="CHEBI:29985"/>
        <dbReference type="ChEBI" id="CHEBI:30616"/>
        <dbReference type="ChEBI" id="CHEBI:43474"/>
        <dbReference type="ChEBI" id="CHEBI:58228"/>
        <dbReference type="ChEBI" id="CHEBI:58359"/>
        <dbReference type="ChEBI" id="CHEBI:456216"/>
        <dbReference type="EC" id="6.3.5.5"/>
    </reaction>
</comment>
<dbReference type="PROSITE" id="PS50975">
    <property type="entry name" value="ATP_GRASP"/>
    <property type="match status" value="2"/>
</dbReference>
<dbReference type="NCBIfam" id="NF002032">
    <property type="entry name" value="PRK00856.1"/>
    <property type="match status" value="1"/>
</dbReference>
<dbReference type="NCBIfam" id="TIGR01368">
    <property type="entry name" value="CPSaseIIsmall"/>
    <property type="match status" value="1"/>
</dbReference>
<dbReference type="Pfam" id="PF00185">
    <property type="entry name" value="OTCace"/>
    <property type="match status" value="1"/>
</dbReference>
<evidence type="ECO:0000256" key="4">
    <source>
        <dbReference type="ARBA" id="ARBA00022679"/>
    </source>
</evidence>
<dbReference type="InterPro" id="IPR006132">
    <property type="entry name" value="Asp/Orn_carbamoyltranf_P-bd"/>
</dbReference>
<keyword evidence="9" id="KW-0665">Pyrimidine biosynthesis</keyword>
<dbReference type="SUPFAM" id="SSF52021">
    <property type="entry name" value="Carbamoyl phosphate synthetase, small subunit N-terminal domain"/>
    <property type="match status" value="1"/>
</dbReference>
<evidence type="ECO:0000256" key="11">
    <source>
        <dbReference type="ARBA" id="ARBA00043968"/>
    </source>
</evidence>
<dbReference type="PROSITE" id="PS00866">
    <property type="entry name" value="CPSASE_1"/>
    <property type="match status" value="2"/>
</dbReference>
<dbReference type="SUPFAM" id="SSF52317">
    <property type="entry name" value="Class I glutamine amidotransferase-like"/>
    <property type="match status" value="1"/>
</dbReference>
<dbReference type="Gene3D" id="3.40.50.20">
    <property type="match status" value="2"/>
</dbReference>
<evidence type="ECO:0000259" key="21">
    <source>
        <dbReference type="PROSITE" id="PS50975"/>
    </source>
</evidence>
<dbReference type="InterPro" id="IPR036897">
    <property type="entry name" value="CarbamoylP_synth_lsu_oligo_sf"/>
</dbReference>
<dbReference type="Gene3D" id="3.50.30.20">
    <property type="entry name" value="Carbamoyl-phosphate synthase small subunit, N-terminal domain"/>
    <property type="match status" value="1"/>
</dbReference>
<dbReference type="InterPro" id="IPR005483">
    <property type="entry name" value="CPSase_dom"/>
</dbReference>
<dbReference type="InterPro" id="IPR017926">
    <property type="entry name" value="GATASE"/>
</dbReference>
<dbReference type="SUPFAM" id="SSF51556">
    <property type="entry name" value="Metallo-dependent hydrolases"/>
    <property type="match status" value="1"/>
</dbReference>
<dbReference type="PROSITE" id="PS51855">
    <property type="entry name" value="MGS"/>
    <property type="match status" value="1"/>
</dbReference>
<comment type="pathway">
    <text evidence="1">Pyrimidine metabolism; UMP biosynthesis via de novo pathway; (S)-dihydroorotate from bicarbonate: step 1/3.</text>
</comment>
<evidence type="ECO:0000256" key="6">
    <source>
        <dbReference type="ARBA" id="ARBA00022741"/>
    </source>
</evidence>
<reference evidence="24" key="1">
    <citation type="submission" date="2024-06" db="EMBL/GenBank/DDBJ databases">
        <title>Multi-omics analyses provide insights into the biosynthesis of the anticancer antibiotic pleurotin in Hohenbuehelia grisea.</title>
        <authorList>
            <person name="Weaver J.A."/>
            <person name="Alberti F."/>
        </authorList>
    </citation>
    <scope>NUCLEOTIDE SEQUENCE [LARGE SCALE GENOMIC DNA]</scope>
    <source>
        <strain evidence="24">T-177</strain>
    </source>
</reference>
<comment type="catalytic activity">
    <reaction evidence="17">
        <text>carbamoyl phosphate + L-aspartate = N-carbamoyl-L-aspartate + phosphate + H(+)</text>
        <dbReference type="Rhea" id="RHEA:20013"/>
        <dbReference type="ChEBI" id="CHEBI:15378"/>
        <dbReference type="ChEBI" id="CHEBI:29991"/>
        <dbReference type="ChEBI" id="CHEBI:32814"/>
        <dbReference type="ChEBI" id="CHEBI:43474"/>
        <dbReference type="ChEBI" id="CHEBI:58228"/>
        <dbReference type="EC" id="2.1.3.2"/>
    </reaction>
</comment>
<comment type="similarity">
    <text evidence="14">In the 2nd section; belongs to the CarB family.</text>
</comment>
<dbReference type="Gene3D" id="3.40.50.1370">
    <property type="entry name" value="Aspartate/ornithine carbamoyltransferase"/>
    <property type="match status" value="2"/>
</dbReference>
<dbReference type="Pfam" id="PF00988">
    <property type="entry name" value="CPSase_sm_chain"/>
    <property type="match status" value="1"/>
</dbReference>
<dbReference type="InterPro" id="IPR035686">
    <property type="entry name" value="CPSase_GATase1"/>
</dbReference>
<dbReference type="SUPFAM" id="SSF52440">
    <property type="entry name" value="PreATP-grasp domain"/>
    <property type="match status" value="2"/>
</dbReference>
<accession>A0ABR3IY10</accession>
<dbReference type="InterPro" id="IPR058047">
    <property type="entry name" value="CPSase_preATP-grasp"/>
</dbReference>
<evidence type="ECO:0000256" key="13">
    <source>
        <dbReference type="ARBA" id="ARBA00043984"/>
    </source>
</evidence>
<feature type="domain" description="ATP-grasp" evidence="21">
    <location>
        <begin position="602"/>
        <end position="794"/>
    </location>
</feature>
<evidence type="ECO:0000313" key="23">
    <source>
        <dbReference type="EMBL" id="KAL0948201.1"/>
    </source>
</evidence>
<evidence type="ECO:0000259" key="22">
    <source>
        <dbReference type="PROSITE" id="PS51855"/>
    </source>
</evidence>
<comment type="similarity">
    <text evidence="11">In the 3rd section; belongs to the metallo-dependent hydrolases superfamily. DHOase family. CAD subfamily.</text>
</comment>
<evidence type="ECO:0000313" key="24">
    <source>
        <dbReference type="Proteomes" id="UP001556367"/>
    </source>
</evidence>
<evidence type="ECO:0000256" key="19">
    <source>
        <dbReference type="PROSITE-ProRule" id="PRU00409"/>
    </source>
</evidence>
<evidence type="ECO:0000256" key="1">
    <source>
        <dbReference type="ARBA" id="ARBA00004812"/>
    </source>
</evidence>
<dbReference type="Gene3D" id="3.40.50.1380">
    <property type="entry name" value="Methylglyoxal synthase-like domain"/>
    <property type="match status" value="1"/>
</dbReference>
<organism evidence="23 24">
    <name type="scientific">Hohenbuehelia grisea</name>
    <dbReference type="NCBI Taxonomy" id="104357"/>
    <lineage>
        <taxon>Eukaryota</taxon>
        <taxon>Fungi</taxon>
        <taxon>Dikarya</taxon>
        <taxon>Basidiomycota</taxon>
        <taxon>Agaricomycotina</taxon>
        <taxon>Agaricomycetes</taxon>
        <taxon>Agaricomycetidae</taxon>
        <taxon>Agaricales</taxon>
        <taxon>Pleurotineae</taxon>
        <taxon>Pleurotaceae</taxon>
        <taxon>Hohenbuehelia</taxon>
    </lineage>
</organism>
<dbReference type="SMART" id="SM00851">
    <property type="entry name" value="MGS"/>
    <property type="match status" value="1"/>
</dbReference>
<dbReference type="InterPro" id="IPR011607">
    <property type="entry name" value="MGS-like_dom"/>
</dbReference>
<keyword evidence="24" id="KW-1185">Reference proteome</keyword>
<dbReference type="NCBIfam" id="TIGR00670">
    <property type="entry name" value="asp_carb_tr"/>
    <property type="match status" value="1"/>
</dbReference>
<dbReference type="HAMAP" id="MF_01209">
    <property type="entry name" value="CPSase_S_chain"/>
    <property type="match status" value="1"/>
</dbReference>
<dbReference type="PROSITE" id="PS00097">
    <property type="entry name" value="CARBAMOYLTRANSFERASE"/>
    <property type="match status" value="1"/>
</dbReference>
<dbReference type="InterPro" id="IPR032466">
    <property type="entry name" value="Metal_Hydrolase"/>
</dbReference>
<dbReference type="Gene3D" id="3.30.1490.20">
    <property type="entry name" value="ATP-grasp fold, A domain"/>
    <property type="match status" value="1"/>
</dbReference>
<evidence type="ECO:0000256" key="10">
    <source>
        <dbReference type="ARBA" id="ARBA00023268"/>
    </source>
</evidence>